<name>A0ABS4NY63_9BACL</name>
<dbReference type="Pfam" id="PF12911">
    <property type="entry name" value="OppC_N"/>
    <property type="match status" value="1"/>
</dbReference>
<dbReference type="RefSeq" id="WP_209876848.1">
    <property type="nucleotide sequence ID" value="NZ_JAGGLV010000017.1"/>
</dbReference>
<dbReference type="PROSITE" id="PS50928">
    <property type="entry name" value="ABC_TM1"/>
    <property type="match status" value="1"/>
</dbReference>
<evidence type="ECO:0000256" key="6">
    <source>
        <dbReference type="ARBA" id="ARBA00023136"/>
    </source>
</evidence>
<evidence type="ECO:0000256" key="2">
    <source>
        <dbReference type="ARBA" id="ARBA00022448"/>
    </source>
</evidence>
<evidence type="ECO:0000256" key="5">
    <source>
        <dbReference type="ARBA" id="ARBA00022989"/>
    </source>
</evidence>
<feature type="transmembrane region" description="Helical" evidence="8">
    <location>
        <begin position="111"/>
        <end position="131"/>
    </location>
</feature>
<dbReference type="InterPro" id="IPR025966">
    <property type="entry name" value="OppC_N"/>
</dbReference>
<evidence type="ECO:0000256" key="3">
    <source>
        <dbReference type="ARBA" id="ARBA00022475"/>
    </source>
</evidence>
<gene>
    <name evidence="10" type="ORF">J2Z70_004520</name>
</gene>
<dbReference type="InterPro" id="IPR050366">
    <property type="entry name" value="BP-dependent_transpt_permease"/>
</dbReference>
<comment type="similarity">
    <text evidence="7">Belongs to the binding-protein-dependent transport system permease family. OppBC subfamily.</text>
</comment>
<dbReference type="PANTHER" id="PTHR43386">
    <property type="entry name" value="OLIGOPEPTIDE TRANSPORT SYSTEM PERMEASE PROTEIN APPC"/>
    <property type="match status" value="1"/>
</dbReference>
<dbReference type="SUPFAM" id="SSF161098">
    <property type="entry name" value="MetI-like"/>
    <property type="match status" value="1"/>
</dbReference>
<keyword evidence="2 8" id="KW-0813">Transport</keyword>
<protein>
    <submittedName>
        <fullName evidence="10">Peptide/nickel transport system permease protein</fullName>
    </submittedName>
</protein>
<feature type="transmembrane region" description="Helical" evidence="8">
    <location>
        <begin position="137"/>
        <end position="154"/>
    </location>
</feature>
<evidence type="ECO:0000256" key="1">
    <source>
        <dbReference type="ARBA" id="ARBA00004651"/>
    </source>
</evidence>
<evidence type="ECO:0000313" key="11">
    <source>
        <dbReference type="Proteomes" id="UP000773462"/>
    </source>
</evidence>
<evidence type="ECO:0000256" key="8">
    <source>
        <dbReference type="RuleBase" id="RU363032"/>
    </source>
</evidence>
<evidence type="ECO:0000259" key="9">
    <source>
        <dbReference type="PROSITE" id="PS50928"/>
    </source>
</evidence>
<dbReference type="Pfam" id="PF00528">
    <property type="entry name" value="BPD_transp_1"/>
    <property type="match status" value="1"/>
</dbReference>
<feature type="transmembrane region" description="Helical" evidence="8">
    <location>
        <begin position="242"/>
        <end position="260"/>
    </location>
</feature>
<accession>A0ABS4NY63</accession>
<dbReference type="EMBL" id="JAGGLV010000017">
    <property type="protein sequence ID" value="MBP2114354.1"/>
    <property type="molecule type" value="Genomic_DNA"/>
</dbReference>
<keyword evidence="11" id="KW-1185">Reference proteome</keyword>
<comment type="caution">
    <text evidence="10">The sequence shown here is derived from an EMBL/GenBank/DDBJ whole genome shotgun (WGS) entry which is preliminary data.</text>
</comment>
<dbReference type="CDD" id="cd06261">
    <property type="entry name" value="TM_PBP2"/>
    <property type="match status" value="1"/>
</dbReference>
<feature type="domain" description="ABC transmembrane type-1" evidence="9">
    <location>
        <begin position="72"/>
        <end position="261"/>
    </location>
</feature>
<evidence type="ECO:0000256" key="4">
    <source>
        <dbReference type="ARBA" id="ARBA00022692"/>
    </source>
</evidence>
<feature type="transmembrane region" description="Helical" evidence="8">
    <location>
        <begin position="12"/>
        <end position="32"/>
    </location>
</feature>
<keyword evidence="3" id="KW-1003">Cell membrane</keyword>
<reference evidence="10 11" key="1">
    <citation type="submission" date="2021-03" db="EMBL/GenBank/DDBJ databases">
        <title>Genomic Encyclopedia of Type Strains, Phase IV (KMG-IV): sequencing the most valuable type-strain genomes for metagenomic binning, comparative biology and taxonomic classification.</title>
        <authorList>
            <person name="Goeker M."/>
        </authorList>
    </citation>
    <scope>NUCLEOTIDE SEQUENCE [LARGE SCALE GENOMIC DNA]</scope>
    <source>
        <strain evidence="10 11">DSM 101953</strain>
    </source>
</reference>
<feature type="transmembrane region" description="Helical" evidence="8">
    <location>
        <begin position="193"/>
        <end position="218"/>
    </location>
</feature>
<keyword evidence="6 8" id="KW-0472">Membrane</keyword>
<feature type="transmembrane region" description="Helical" evidence="8">
    <location>
        <begin position="76"/>
        <end position="99"/>
    </location>
</feature>
<evidence type="ECO:0000256" key="7">
    <source>
        <dbReference type="ARBA" id="ARBA00024202"/>
    </source>
</evidence>
<dbReference type="InterPro" id="IPR035906">
    <property type="entry name" value="MetI-like_sf"/>
</dbReference>
<comment type="subcellular location">
    <subcellularLocation>
        <location evidence="1 8">Cell membrane</location>
        <topology evidence="1 8">Multi-pass membrane protein</topology>
    </subcellularLocation>
</comment>
<proteinExistence type="inferred from homology"/>
<sequence>MFRISLLKNNGVKLGAGIILVFIGAGLFAPWLSPSDPLQIHMEHKLSMPSWDYPLGTDHLGRCVLSRLIYGTRTTLYYSFAVLTVVFAISIPVGLLAGYAGGKIDQLIMRIIDILLAFPSLILSLAITAMLGASMKNLLIAFAAVWWTGYARVIRSLVLQIKEGGYIAAAAASGTSHLQIVLRHILPVAARPILVLASMEVGTIMLSIAGLSFLGLGAQPPTPEWGMMLNDSRAYIQTEPRLMLFPGMVILLAVLGFNLLGEGLRRSARDYDTREVSVR</sequence>
<evidence type="ECO:0000313" key="10">
    <source>
        <dbReference type="EMBL" id="MBP2114354.1"/>
    </source>
</evidence>
<dbReference type="Gene3D" id="1.10.3720.10">
    <property type="entry name" value="MetI-like"/>
    <property type="match status" value="1"/>
</dbReference>
<dbReference type="PANTHER" id="PTHR43386:SF1">
    <property type="entry name" value="D,D-DIPEPTIDE TRANSPORT SYSTEM PERMEASE PROTEIN DDPC-RELATED"/>
    <property type="match status" value="1"/>
</dbReference>
<keyword evidence="4 8" id="KW-0812">Transmembrane</keyword>
<dbReference type="NCBIfam" id="NF045474">
    <property type="entry name" value="Opp2C"/>
    <property type="match status" value="1"/>
</dbReference>
<dbReference type="Proteomes" id="UP000773462">
    <property type="component" value="Unassembled WGS sequence"/>
</dbReference>
<keyword evidence="5 8" id="KW-1133">Transmembrane helix</keyword>
<organism evidence="10 11">
    <name type="scientific">Paenibacillus silagei</name>
    <dbReference type="NCBI Taxonomy" id="1670801"/>
    <lineage>
        <taxon>Bacteria</taxon>
        <taxon>Bacillati</taxon>
        <taxon>Bacillota</taxon>
        <taxon>Bacilli</taxon>
        <taxon>Bacillales</taxon>
        <taxon>Paenibacillaceae</taxon>
        <taxon>Paenibacillus</taxon>
    </lineage>
</organism>
<dbReference type="InterPro" id="IPR053385">
    <property type="entry name" value="ABC_transport_permease"/>
</dbReference>
<dbReference type="InterPro" id="IPR000515">
    <property type="entry name" value="MetI-like"/>
</dbReference>